<evidence type="ECO:0000313" key="12">
    <source>
        <dbReference type="Proteomes" id="UP000216339"/>
    </source>
</evidence>
<keyword evidence="6" id="KW-0106">Calcium</keyword>
<dbReference type="SUPFAM" id="SSF51126">
    <property type="entry name" value="Pectin lyase-like"/>
    <property type="match status" value="1"/>
</dbReference>
<protein>
    <recommendedName>
        <fullName evidence="10">Pel9A-like right handed beta-helix region domain-containing protein</fullName>
    </recommendedName>
</protein>
<dbReference type="PANTHER" id="PTHR40088">
    <property type="entry name" value="PECTATE LYASE (EUROFUNG)"/>
    <property type="match status" value="1"/>
</dbReference>
<accession>A0A271IXF3</accession>
<name>A0A271IXF3_9BACT</name>
<dbReference type="GO" id="GO:0046872">
    <property type="term" value="F:metal ion binding"/>
    <property type="evidence" value="ECO:0007669"/>
    <property type="project" value="UniProtKB-KW"/>
</dbReference>
<keyword evidence="5 9" id="KW-0732">Signal</keyword>
<comment type="subcellular location">
    <subcellularLocation>
        <location evidence="2">Secreted</location>
    </subcellularLocation>
</comment>
<dbReference type="InterPro" id="IPR011050">
    <property type="entry name" value="Pectin_lyase_fold/virulence"/>
</dbReference>
<comment type="cofactor">
    <cofactor evidence="1">
        <name>Ca(2+)</name>
        <dbReference type="ChEBI" id="CHEBI:29108"/>
    </cofactor>
</comment>
<comment type="caution">
    <text evidence="11">The sequence shown here is derived from an EMBL/GenBank/DDBJ whole genome shotgun (WGS) entry which is preliminary data.</text>
</comment>
<dbReference type="EMBL" id="MQWD01000001">
    <property type="protein sequence ID" value="PAP75395.1"/>
    <property type="molecule type" value="Genomic_DNA"/>
</dbReference>
<dbReference type="InterPro" id="IPR012334">
    <property type="entry name" value="Pectin_lyas_fold"/>
</dbReference>
<evidence type="ECO:0000256" key="9">
    <source>
        <dbReference type="SAM" id="SignalP"/>
    </source>
</evidence>
<dbReference type="AlphaFoldDB" id="A0A271IXF3"/>
<keyword evidence="4" id="KW-0479">Metal-binding</keyword>
<dbReference type="GO" id="GO:0005576">
    <property type="term" value="C:extracellular region"/>
    <property type="evidence" value="ECO:0007669"/>
    <property type="project" value="UniProtKB-SubCell"/>
</dbReference>
<evidence type="ECO:0000256" key="8">
    <source>
        <dbReference type="ARBA" id="ARBA00038263"/>
    </source>
</evidence>
<feature type="chain" id="PRO_5012967353" description="Pel9A-like right handed beta-helix region domain-containing protein" evidence="9">
    <location>
        <begin position="19"/>
        <end position="501"/>
    </location>
</feature>
<dbReference type="RefSeq" id="WP_095509027.1">
    <property type="nucleotide sequence ID" value="NZ_MQWD01000001.1"/>
</dbReference>
<dbReference type="GO" id="GO:0016837">
    <property type="term" value="F:carbon-oxygen lyase activity, acting on polysaccharides"/>
    <property type="evidence" value="ECO:0007669"/>
    <property type="project" value="TreeGrafter"/>
</dbReference>
<dbReference type="OrthoDB" id="885845at2"/>
<keyword evidence="3" id="KW-0964">Secreted</keyword>
<dbReference type="Pfam" id="PF22842">
    <property type="entry name" value="Pel9A-like_beta_helix"/>
    <property type="match status" value="1"/>
</dbReference>
<keyword evidence="7" id="KW-0456">Lyase</keyword>
<evidence type="ECO:0000256" key="1">
    <source>
        <dbReference type="ARBA" id="ARBA00001913"/>
    </source>
</evidence>
<keyword evidence="12" id="KW-1185">Reference proteome</keyword>
<evidence type="ECO:0000256" key="3">
    <source>
        <dbReference type="ARBA" id="ARBA00022525"/>
    </source>
</evidence>
<dbReference type="InterPro" id="IPR052052">
    <property type="entry name" value="Polysaccharide_Lyase_9"/>
</dbReference>
<dbReference type="Proteomes" id="UP000216339">
    <property type="component" value="Unassembled WGS sequence"/>
</dbReference>
<dbReference type="Gene3D" id="2.160.20.10">
    <property type="entry name" value="Single-stranded right-handed beta-helix, Pectin lyase-like"/>
    <property type="match status" value="1"/>
</dbReference>
<sequence length="501" mass="52277">MRLVLLLALLLAAPASVAQSTYFVAPNGSALGSGAIGSPLTLPAALSRVAPGDTVYVRGGAYASSSSIRFQTSGADGAYVHVWAYPEDDERPVFDFTGASKGFDVQASYLHLKGITVENSNDNGIQLSGEAASHNIVEQMIARRNGDSGIQVNDGAAYNLLLNNDSYENYDAGNQGENADGFAVKFGVGEGNVLRGNRAWANSDDGYDFWSLDDPGQGGVLIEGNWAFRNGFNTWGVTGFNGDSNGFKLGKGEGPHTLIRNLAWDHRANGFDVNGNASGVTVYHNTAYLNRGVNFQFDDDPQIDEQAPYVLRNNASVAASVRMDPSVADDEANSWNAIVDLATPADFVSLDDTGADGPRGPDGSLPDLGGFLHLVEGSDLIDVGVDVGLEFAGTAPDLGAYEAGLVTAADDEPEAGIVLSHAGANPARGLTRVAVTLDASRVVRLTLHDALGREVAVVADGPLPGGRQTLAVDLAGLTPGVYVARLQAGDAVRALSLTVVR</sequence>
<evidence type="ECO:0000256" key="5">
    <source>
        <dbReference type="ARBA" id="ARBA00022729"/>
    </source>
</evidence>
<feature type="domain" description="Pel9A-like right handed beta-helix region" evidence="10">
    <location>
        <begin position="17"/>
        <end position="295"/>
    </location>
</feature>
<dbReference type="InterPro" id="IPR053868">
    <property type="entry name" value="Pel9A-like_beta_helix"/>
</dbReference>
<feature type="signal peptide" evidence="9">
    <location>
        <begin position="1"/>
        <end position="18"/>
    </location>
</feature>
<gene>
    <name evidence="11" type="ORF">BSZ37_02505</name>
</gene>
<evidence type="ECO:0000313" key="11">
    <source>
        <dbReference type="EMBL" id="PAP75395.1"/>
    </source>
</evidence>
<evidence type="ECO:0000256" key="4">
    <source>
        <dbReference type="ARBA" id="ARBA00022723"/>
    </source>
</evidence>
<comment type="similarity">
    <text evidence="8">Belongs to the polysaccharide lyase 9 family.</text>
</comment>
<dbReference type="PANTHER" id="PTHR40088:SF1">
    <property type="entry name" value="PECTATE LYASE PEL9"/>
    <property type="match status" value="1"/>
</dbReference>
<organism evidence="11 12">
    <name type="scientific">Rubrivirga marina</name>
    <dbReference type="NCBI Taxonomy" id="1196024"/>
    <lineage>
        <taxon>Bacteria</taxon>
        <taxon>Pseudomonadati</taxon>
        <taxon>Rhodothermota</taxon>
        <taxon>Rhodothermia</taxon>
        <taxon>Rhodothermales</taxon>
        <taxon>Rubricoccaceae</taxon>
        <taxon>Rubrivirga</taxon>
    </lineage>
</organism>
<reference evidence="11 12" key="1">
    <citation type="submission" date="2016-11" db="EMBL/GenBank/DDBJ databases">
        <title>Study of marine rhodopsin-containing bacteria.</title>
        <authorList>
            <person name="Yoshizawa S."/>
            <person name="Kumagai Y."/>
            <person name="Kogure K."/>
        </authorList>
    </citation>
    <scope>NUCLEOTIDE SEQUENCE [LARGE SCALE GENOMIC DNA]</scope>
    <source>
        <strain evidence="11 12">SAORIC-28</strain>
    </source>
</reference>
<evidence type="ECO:0000256" key="2">
    <source>
        <dbReference type="ARBA" id="ARBA00004613"/>
    </source>
</evidence>
<dbReference type="SMART" id="SM00710">
    <property type="entry name" value="PbH1"/>
    <property type="match status" value="6"/>
</dbReference>
<evidence type="ECO:0000256" key="7">
    <source>
        <dbReference type="ARBA" id="ARBA00023239"/>
    </source>
</evidence>
<evidence type="ECO:0000256" key="6">
    <source>
        <dbReference type="ARBA" id="ARBA00022837"/>
    </source>
</evidence>
<evidence type="ECO:0000259" key="10">
    <source>
        <dbReference type="Pfam" id="PF22842"/>
    </source>
</evidence>
<proteinExistence type="inferred from homology"/>
<dbReference type="InterPro" id="IPR006626">
    <property type="entry name" value="PbH1"/>
</dbReference>